<keyword evidence="2" id="KW-0472">Membrane</keyword>
<dbReference type="InterPro" id="IPR046703">
    <property type="entry name" value="DUF6776"/>
</dbReference>
<accession>A0A4R3YV37</accession>
<organism evidence="3 4">
    <name type="scientific">Luteibacter rhizovicinus</name>
    <dbReference type="NCBI Taxonomy" id="242606"/>
    <lineage>
        <taxon>Bacteria</taxon>
        <taxon>Pseudomonadati</taxon>
        <taxon>Pseudomonadota</taxon>
        <taxon>Gammaproteobacteria</taxon>
        <taxon>Lysobacterales</taxon>
        <taxon>Rhodanobacteraceae</taxon>
        <taxon>Luteibacter</taxon>
    </lineage>
</organism>
<sequence>MTVAETGGYTFTPPARNPSMASTPPPRFIVRTADDVGRQRRLRLILIGAWAGSIVLACVLTWALTTHAPALVSDRGQVRTLTQQNDDLLQQLANVQRSDQVTDIAGKELKRSLAERDEEISGLRADLAFYSRLVGGGAQREGLQVQDTRISPVGGASRAWNIVLTLTQNAKRGEDIKGKVSIAVEGIRADKVVALEGAALGETTQDGMAFSFKYFQQLHGSFVLPTDFKPTRLRITVTADGSNAATSSVAWNDAIKGKEESDVQR</sequence>
<comment type="caution">
    <text evidence="3">The sequence shown here is derived from an EMBL/GenBank/DDBJ whole genome shotgun (WGS) entry which is preliminary data.</text>
</comment>
<protein>
    <submittedName>
        <fullName evidence="3">Uncharacterized protein</fullName>
    </submittedName>
</protein>
<dbReference type="EMBL" id="SMCS01000002">
    <property type="protein sequence ID" value="TCV96296.1"/>
    <property type="molecule type" value="Genomic_DNA"/>
</dbReference>
<keyword evidence="2" id="KW-0812">Transmembrane</keyword>
<evidence type="ECO:0000256" key="2">
    <source>
        <dbReference type="SAM" id="Phobius"/>
    </source>
</evidence>
<dbReference type="Pfam" id="PF20567">
    <property type="entry name" value="DUF6776"/>
    <property type="match status" value="1"/>
</dbReference>
<feature type="region of interest" description="Disordered" evidence="1">
    <location>
        <begin position="1"/>
        <end position="27"/>
    </location>
</feature>
<evidence type="ECO:0000256" key="1">
    <source>
        <dbReference type="SAM" id="MobiDB-lite"/>
    </source>
</evidence>
<gene>
    <name evidence="3" type="ORF">EC912_102647</name>
</gene>
<feature type="transmembrane region" description="Helical" evidence="2">
    <location>
        <begin position="44"/>
        <end position="64"/>
    </location>
</feature>
<reference evidence="3 4" key="1">
    <citation type="submission" date="2019-03" db="EMBL/GenBank/DDBJ databases">
        <title>Above-ground endophytic microbial communities from plants in different locations in the United States.</title>
        <authorList>
            <person name="Frank C."/>
        </authorList>
    </citation>
    <scope>NUCLEOTIDE SEQUENCE [LARGE SCALE GENOMIC DNA]</scope>
    <source>
        <strain evidence="3 4">LP_13_YM</strain>
    </source>
</reference>
<keyword evidence="4" id="KW-1185">Reference proteome</keyword>
<proteinExistence type="predicted"/>
<evidence type="ECO:0000313" key="3">
    <source>
        <dbReference type="EMBL" id="TCV96296.1"/>
    </source>
</evidence>
<dbReference type="AlphaFoldDB" id="A0A4R3YV37"/>
<keyword evidence="2" id="KW-1133">Transmembrane helix</keyword>
<name>A0A4R3YV37_9GAMM</name>
<dbReference type="Proteomes" id="UP000295645">
    <property type="component" value="Unassembled WGS sequence"/>
</dbReference>
<evidence type="ECO:0000313" key="4">
    <source>
        <dbReference type="Proteomes" id="UP000295645"/>
    </source>
</evidence>